<reference evidence="2" key="1">
    <citation type="journal article" date="2021" name="PeerJ">
        <title>Extensive microbial diversity within the chicken gut microbiome revealed by metagenomics and culture.</title>
        <authorList>
            <person name="Gilroy R."/>
            <person name="Ravi A."/>
            <person name="Getino M."/>
            <person name="Pursley I."/>
            <person name="Horton D.L."/>
            <person name="Alikhan N.F."/>
            <person name="Baker D."/>
            <person name="Gharbi K."/>
            <person name="Hall N."/>
            <person name="Watson M."/>
            <person name="Adriaenssens E.M."/>
            <person name="Foster-Nyarko E."/>
            <person name="Jarju S."/>
            <person name="Secka A."/>
            <person name="Antonio M."/>
            <person name="Oren A."/>
            <person name="Chaudhuri R.R."/>
            <person name="La Ragione R."/>
            <person name="Hildebrand F."/>
            <person name="Pallen M.J."/>
        </authorList>
    </citation>
    <scope>NUCLEOTIDE SEQUENCE</scope>
    <source>
        <strain evidence="2">3436</strain>
    </source>
</reference>
<evidence type="ECO:0000313" key="3">
    <source>
        <dbReference type="Proteomes" id="UP000824031"/>
    </source>
</evidence>
<accession>A0A9D2F503</accession>
<gene>
    <name evidence="2" type="ORF">H9810_11275</name>
</gene>
<keyword evidence="1" id="KW-1133">Transmembrane helix</keyword>
<evidence type="ECO:0000256" key="1">
    <source>
        <dbReference type="SAM" id="Phobius"/>
    </source>
</evidence>
<keyword evidence="2" id="KW-0645">Protease</keyword>
<feature type="transmembrane region" description="Helical" evidence="1">
    <location>
        <begin position="182"/>
        <end position="202"/>
    </location>
</feature>
<organism evidence="2 3">
    <name type="scientific">Candidatus Gemmiger excrementavium</name>
    <dbReference type="NCBI Taxonomy" id="2838608"/>
    <lineage>
        <taxon>Bacteria</taxon>
        <taxon>Bacillati</taxon>
        <taxon>Bacillota</taxon>
        <taxon>Clostridia</taxon>
        <taxon>Eubacteriales</taxon>
        <taxon>Gemmiger</taxon>
    </lineage>
</organism>
<reference evidence="2" key="2">
    <citation type="submission" date="2021-04" db="EMBL/GenBank/DDBJ databases">
        <authorList>
            <person name="Gilroy R."/>
        </authorList>
    </citation>
    <scope>NUCLEOTIDE SEQUENCE</scope>
    <source>
        <strain evidence="2">3436</strain>
    </source>
</reference>
<dbReference type="GO" id="GO:0008237">
    <property type="term" value="F:metallopeptidase activity"/>
    <property type="evidence" value="ECO:0007669"/>
    <property type="project" value="UniProtKB-KW"/>
</dbReference>
<comment type="caution">
    <text evidence="2">The sequence shown here is derived from an EMBL/GenBank/DDBJ whole genome shotgun (WGS) entry which is preliminary data.</text>
</comment>
<dbReference type="InterPro" id="IPR026898">
    <property type="entry name" value="PrsW"/>
</dbReference>
<keyword evidence="2" id="KW-0378">Hydrolase</keyword>
<dbReference type="PANTHER" id="PTHR36844">
    <property type="entry name" value="PROTEASE PRSW"/>
    <property type="match status" value="1"/>
</dbReference>
<evidence type="ECO:0000313" key="2">
    <source>
        <dbReference type="EMBL" id="HIZ49290.1"/>
    </source>
</evidence>
<feature type="transmembrane region" description="Helical" evidence="1">
    <location>
        <begin position="89"/>
        <end position="110"/>
    </location>
</feature>
<proteinExistence type="predicted"/>
<dbReference type="AlphaFoldDB" id="A0A9D2F503"/>
<keyword evidence="1" id="KW-0812">Transmembrane</keyword>
<dbReference type="EMBL" id="DXBO01000167">
    <property type="protein sequence ID" value="HIZ49290.1"/>
    <property type="molecule type" value="Genomic_DNA"/>
</dbReference>
<keyword evidence="2" id="KW-0482">Metalloprotease</keyword>
<dbReference type="Proteomes" id="UP000824031">
    <property type="component" value="Unassembled WGS sequence"/>
</dbReference>
<sequence length="208" mass="22972">MVYVILICIAVPLLLLMTLMDARSRLLTGFMLVGMLTAASAYEINSTVQVMFWMTGQEVSVRVAPVIEELLKAVPILFYSVAVSDDRKILLPLSMAVGIGFAILENAYLLTAYIDQVTISWALVRGLSTSLSHGLCTLTVGYGMSFVRKQKKLFYTGIFGLLSLAMTFHAVFNLLIQSQYDWIGMGLPILLFTMAGAIRQIVRRKTCG</sequence>
<name>A0A9D2F503_9FIRM</name>
<keyword evidence="1" id="KW-0472">Membrane</keyword>
<feature type="transmembrane region" description="Helical" evidence="1">
    <location>
        <begin position="153"/>
        <end position="176"/>
    </location>
</feature>
<protein>
    <submittedName>
        <fullName evidence="2">PrsW family intramembrane metalloprotease</fullName>
    </submittedName>
</protein>
<dbReference type="Pfam" id="PF13367">
    <property type="entry name" value="PrsW-protease"/>
    <property type="match status" value="1"/>
</dbReference>
<dbReference type="PANTHER" id="PTHR36844:SF1">
    <property type="entry name" value="PROTEASE PRSW"/>
    <property type="match status" value="1"/>
</dbReference>